<feature type="transmembrane region" description="Helical" evidence="7">
    <location>
        <begin position="123"/>
        <end position="143"/>
    </location>
</feature>
<comment type="subcellular location">
    <subcellularLocation>
        <location evidence="1">Membrane</location>
        <topology evidence="1">Multi-pass membrane protein</topology>
    </subcellularLocation>
</comment>
<keyword evidence="4" id="KW-0769">Symport</keyword>
<evidence type="ECO:0000256" key="6">
    <source>
        <dbReference type="ARBA" id="ARBA00023136"/>
    </source>
</evidence>
<feature type="transmembrane region" description="Helical" evidence="7">
    <location>
        <begin position="381"/>
        <end position="402"/>
    </location>
</feature>
<dbReference type="PANTHER" id="PTHR11662">
    <property type="entry name" value="SOLUTE CARRIER FAMILY 17"/>
    <property type="match status" value="1"/>
</dbReference>
<keyword evidence="5 7" id="KW-1133">Transmembrane helix</keyword>
<evidence type="ECO:0000256" key="3">
    <source>
        <dbReference type="ARBA" id="ARBA00022692"/>
    </source>
</evidence>
<feature type="transmembrane region" description="Helical" evidence="7">
    <location>
        <begin position="98"/>
        <end position="116"/>
    </location>
</feature>
<dbReference type="GO" id="GO:0006820">
    <property type="term" value="P:monoatomic anion transport"/>
    <property type="evidence" value="ECO:0007669"/>
    <property type="project" value="TreeGrafter"/>
</dbReference>
<feature type="domain" description="Major facilitator superfamily (MFS) profile" evidence="8">
    <location>
        <begin position="17"/>
        <end position="469"/>
    </location>
</feature>
<dbReference type="EMBL" id="JAWDGP010000657">
    <property type="protein sequence ID" value="KAK3798620.1"/>
    <property type="molecule type" value="Genomic_DNA"/>
</dbReference>
<dbReference type="PROSITE" id="PS50850">
    <property type="entry name" value="MFS"/>
    <property type="match status" value="1"/>
</dbReference>
<dbReference type="PANTHER" id="PTHR11662:SF399">
    <property type="entry name" value="FI19708P1-RELATED"/>
    <property type="match status" value="1"/>
</dbReference>
<evidence type="ECO:0000256" key="5">
    <source>
        <dbReference type="ARBA" id="ARBA00022989"/>
    </source>
</evidence>
<evidence type="ECO:0000256" key="1">
    <source>
        <dbReference type="ARBA" id="ARBA00004141"/>
    </source>
</evidence>
<feature type="transmembrane region" description="Helical" evidence="7">
    <location>
        <begin position="218"/>
        <end position="238"/>
    </location>
</feature>
<feature type="transmembrane region" description="Helical" evidence="7">
    <location>
        <begin position="184"/>
        <end position="206"/>
    </location>
</feature>
<gene>
    <name evidence="9" type="ORF">RRG08_005031</name>
</gene>
<proteinExistence type="predicted"/>
<keyword evidence="2" id="KW-0813">Transport</keyword>
<evidence type="ECO:0000313" key="9">
    <source>
        <dbReference type="EMBL" id="KAK3798620.1"/>
    </source>
</evidence>
<name>A0AAE1B2S7_9GAST</name>
<accession>A0AAE1B2S7</accession>
<feature type="transmembrane region" description="Helical" evidence="7">
    <location>
        <begin position="319"/>
        <end position="336"/>
    </location>
</feature>
<evidence type="ECO:0000256" key="4">
    <source>
        <dbReference type="ARBA" id="ARBA00022847"/>
    </source>
</evidence>
<evidence type="ECO:0000256" key="2">
    <source>
        <dbReference type="ARBA" id="ARBA00022448"/>
    </source>
</evidence>
<dbReference type="CDD" id="cd17318">
    <property type="entry name" value="MFS_SLC17"/>
    <property type="match status" value="1"/>
</dbReference>
<feature type="transmembrane region" description="Helical" evidence="7">
    <location>
        <begin position="356"/>
        <end position="375"/>
    </location>
</feature>
<feature type="transmembrane region" description="Helical" evidence="7">
    <location>
        <begin position="12"/>
        <end position="30"/>
    </location>
</feature>
<dbReference type="InterPro" id="IPR036259">
    <property type="entry name" value="MFS_trans_sf"/>
</dbReference>
<dbReference type="Pfam" id="PF07690">
    <property type="entry name" value="MFS_1"/>
    <property type="match status" value="1"/>
</dbReference>
<dbReference type="FunFam" id="1.20.1250.20:FF:000423">
    <property type="entry name" value="Putative inorganic phosphate cotransporter-like Protein"/>
    <property type="match status" value="1"/>
</dbReference>
<dbReference type="AlphaFoldDB" id="A0AAE1B2S7"/>
<reference evidence="9" key="1">
    <citation type="journal article" date="2023" name="G3 (Bethesda)">
        <title>A reference genome for the long-term kleptoplast-retaining sea slug Elysia crispata morphotype clarki.</title>
        <authorList>
            <person name="Eastman K.E."/>
            <person name="Pendleton A.L."/>
            <person name="Shaikh M.A."/>
            <person name="Suttiyut T."/>
            <person name="Ogas R."/>
            <person name="Tomko P."/>
            <person name="Gavelis G."/>
            <person name="Widhalm J.R."/>
            <person name="Wisecaver J.H."/>
        </authorList>
    </citation>
    <scope>NUCLEOTIDE SEQUENCE</scope>
    <source>
        <strain evidence="9">ECLA1</strain>
    </source>
</reference>
<evidence type="ECO:0000256" key="7">
    <source>
        <dbReference type="SAM" id="Phobius"/>
    </source>
</evidence>
<evidence type="ECO:0000313" key="10">
    <source>
        <dbReference type="Proteomes" id="UP001283361"/>
    </source>
</evidence>
<protein>
    <recommendedName>
        <fullName evidence="8">Major facilitator superfamily (MFS) profile domain-containing protein</fullName>
    </recommendedName>
</protein>
<dbReference type="Gene3D" id="1.20.1250.20">
    <property type="entry name" value="MFS general substrate transporter like domains"/>
    <property type="match status" value="2"/>
</dbReference>
<dbReference type="InterPro" id="IPR011701">
    <property type="entry name" value="MFS"/>
</dbReference>
<keyword evidence="10" id="KW-1185">Reference proteome</keyword>
<dbReference type="InterPro" id="IPR050382">
    <property type="entry name" value="MFS_Na/Anion_cotransporter"/>
</dbReference>
<dbReference type="GO" id="GO:0015293">
    <property type="term" value="F:symporter activity"/>
    <property type="evidence" value="ECO:0007669"/>
    <property type="project" value="UniProtKB-KW"/>
</dbReference>
<dbReference type="FunFam" id="1.20.1250.20:FF:000003">
    <property type="entry name" value="Solute carrier family 17 member 3"/>
    <property type="match status" value="1"/>
</dbReference>
<dbReference type="SUPFAM" id="SSF103473">
    <property type="entry name" value="MFS general substrate transporter"/>
    <property type="match status" value="1"/>
</dbReference>
<dbReference type="GO" id="GO:0016020">
    <property type="term" value="C:membrane"/>
    <property type="evidence" value="ECO:0007669"/>
    <property type="project" value="UniProtKB-SubCell"/>
</dbReference>
<comment type="caution">
    <text evidence="9">The sequence shown here is derived from an EMBL/GenBank/DDBJ whole genome shotgun (WGS) entry which is preliminary data.</text>
</comment>
<evidence type="ECO:0000259" key="8">
    <source>
        <dbReference type="PROSITE" id="PS50850"/>
    </source>
</evidence>
<feature type="transmembrane region" description="Helical" evidence="7">
    <location>
        <begin position="281"/>
        <end position="299"/>
    </location>
</feature>
<dbReference type="InterPro" id="IPR020846">
    <property type="entry name" value="MFS_dom"/>
</dbReference>
<organism evidence="9 10">
    <name type="scientific">Elysia crispata</name>
    <name type="common">lettuce slug</name>
    <dbReference type="NCBI Taxonomy" id="231223"/>
    <lineage>
        <taxon>Eukaryota</taxon>
        <taxon>Metazoa</taxon>
        <taxon>Spiralia</taxon>
        <taxon>Lophotrochozoa</taxon>
        <taxon>Mollusca</taxon>
        <taxon>Gastropoda</taxon>
        <taxon>Heterobranchia</taxon>
        <taxon>Euthyneura</taxon>
        <taxon>Panpulmonata</taxon>
        <taxon>Sacoglossa</taxon>
        <taxon>Placobranchoidea</taxon>
        <taxon>Plakobranchidae</taxon>
        <taxon>Elysia</taxon>
    </lineage>
</organism>
<dbReference type="Proteomes" id="UP001283361">
    <property type="component" value="Unassembled WGS sequence"/>
</dbReference>
<keyword evidence="3 7" id="KW-0812">Transmembrane</keyword>
<sequence length="469" mass="51532">MTEIEKVGMFPSYRFLVAFLAFLGHVFIYVSRVNLSVAVVCMVRDRSGNNTIGSFDNISNTTASPRTGACGSGAVGTGSSINDRGEFDWSKTETGQLLAMYFYGYIFLQFPSGWLASRYGGKYVWGVCQTVCAVCTLLTPVCARTSIHLAYAARFILGFSASVSFPCVHSMLGRWSPPLERSRMASITFSGPLIGNILTFSISGLLCEYGFDNGWGSIFYISGIGNLLWVVAWFWFVADSPDQHKHISERERIYITSSIGKGRVKKVRHTPWLAMLKSRPLWSLLVVHACSNFTNYTLLTSLPTFMKESLNFDIKANGALSALPYICQFLMAMVVGQVADRIRERRLMSTKNVRKLFQSISLLGAGTFVSTMGLMGCEERYIAVVMLCLGFVLLSANTAGYISNHLDLAPSYAGLLLGITNTVATVPGMIAPTIASALTPEVSHTFNDWNKVAVVCCWVSQTLWPQSLA</sequence>
<keyword evidence="6 7" id="KW-0472">Membrane</keyword>
<feature type="transmembrane region" description="Helical" evidence="7">
    <location>
        <begin position="149"/>
        <end position="172"/>
    </location>
</feature>